<dbReference type="EMBL" id="BAABRP010000002">
    <property type="protein sequence ID" value="GAA5512345.1"/>
    <property type="molecule type" value="Genomic_DNA"/>
</dbReference>
<gene>
    <name evidence="2" type="ORF">Dcar01_01059</name>
</gene>
<dbReference type="Gene3D" id="2.130.10.10">
    <property type="entry name" value="YVTN repeat-like/Quinoprotein amine dehydrogenase"/>
    <property type="match status" value="2"/>
</dbReference>
<dbReference type="InterPro" id="IPR002860">
    <property type="entry name" value="BNR_rpt"/>
</dbReference>
<evidence type="ECO:0000313" key="3">
    <source>
        <dbReference type="Proteomes" id="UP001401887"/>
    </source>
</evidence>
<dbReference type="InterPro" id="IPR015943">
    <property type="entry name" value="WD40/YVTN_repeat-like_dom_sf"/>
</dbReference>
<evidence type="ECO:0008006" key="4">
    <source>
        <dbReference type="Google" id="ProtNLM"/>
    </source>
</evidence>
<keyword evidence="1" id="KW-0472">Membrane</keyword>
<evidence type="ECO:0000313" key="2">
    <source>
        <dbReference type="EMBL" id="GAA5512345.1"/>
    </source>
</evidence>
<dbReference type="CDD" id="cd15482">
    <property type="entry name" value="Sialidase_non-viral"/>
    <property type="match status" value="1"/>
</dbReference>
<organism evidence="2 3">
    <name type="scientific">Deinococcus carri</name>
    <dbReference type="NCBI Taxonomy" id="1211323"/>
    <lineage>
        <taxon>Bacteria</taxon>
        <taxon>Thermotogati</taxon>
        <taxon>Deinococcota</taxon>
        <taxon>Deinococci</taxon>
        <taxon>Deinococcales</taxon>
        <taxon>Deinococcaceae</taxon>
        <taxon>Deinococcus</taxon>
    </lineage>
</organism>
<reference evidence="2 3" key="1">
    <citation type="submission" date="2024-02" db="EMBL/GenBank/DDBJ databases">
        <title>Deinococcus carri NBRC 110142.</title>
        <authorList>
            <person name="Ichikawa N."/>
            <person name="Katano-Makiyama Y."/>
            <person name="Hidaka K."/>
        </authorList>
    </citation>
    <scope>NUCLEOTIDE SEQUENCE [LARGE SCALE GENOMIC DNA]</scope>
    <source>
        <strain evidence="2 3">NBRC 110142</strain>
    </source>
</reference>
<evidence type="ECO:0000256" key="1">
    <source>
        <dbReference type="SAM" id="Phobius"/>
    </source>
</evidence>
<dbReference type="Pfam" id="PF02012">
    <property type="entry name" value="BNR"/>
    <property type="match status" value="2"/>
</dbReference>
<keyword evidence="1" id="KW-0812">Transmembrane</keyword>
<sequence>MATKARTTTVAPTSWRRRVLLPAALLTAAVLGGMWWWQTQGNDVEAAQRLTGDFHALRMLPDGRLLYGQHAGVSVSSDGGRTWGNSDGAGDAMALASSARTPGTVVMAGHDVLKVSRDGGQTWQDQSFGNLPGTDIHGFVALPDHPTVWYANLAGQGLYRTENGQDWRFVSPATAGAMALAVGPGDFPRLYALTMDAGLIVSDNGTTWQRAGEAPSAAGSGLDVHPVSGNVYIAGPTGVARSEDKGASWTNLNLPEGALLVTADPGDETKLYAAGESGTVYRSVDGGKTWSK</sequence>
<feature type="transmembrane region" description="Helical" evidence="1">
    <location>
        <begin position="20"/>
        <end position="37"/>
    </location>
</feature>
<protein>
    <recommendedName>
        <fullName evidence="4">Exo-alpha-sialidase</fullName>
    </recommendedName>
</protein>
<dbReference type="PANTHER" id="PTHR43739:SF5">
    <property type="entry name" value="EXO-ALPHA-SIALIDASE"/>
    <property type="match status" value="1"/>
</dbReference>
<dbReference type="PANTHER" id="PTHR43739">
    <property type="entry name" value="XYLOGLUCANASE (EUROFUNG)"/>
    <property type="match status" value="1"/>
</dbReference>
<proteinExistence type="predicted"/>
<accession>A0ABP9W785</accession>
<keyword evidence="3" id="KW-1185">Reference proteome</keyword>
<dbReference type="SUPFAM" id="SSF110296">
    <property type="entry name" value="Oligoxyloglucan reducing end-specific cellobiohydrolase"/>
    <property type="match status" value="1"/>
</dbReference>
<name>A0ABP9W785_9DEIO</name>
<dbReference type="InterPro" id="IPR052025">
    <property type="entry name" value="Xyloglucanase_GH74"/>
</dbReference>
<dbReference type="Proteomes" id="UP001401887">
    <property type="component" value="Unassembled WGS sequence"/>
</dbReference>
<comment type="caution">
    <text evidence="2">The sequence shown here is derived from an EMBL/GenBank/DDBJ whole genome shotgun (WGS) entry which is preliminary data.</text>
</comment>
<keyword evidence="1" id="KW-1133">Transmembrane helix</keyword>